<comment type="caution">
    <text evidence="11">The sequence shown here is derived from an EMBL/GenBank/DDBJ whole genome shotgun (WGS) entry which is preliminary data.</text>
</comment>
<evidence type="ECO:0000256" key="9">
    <source>
        <dbReference type="SAM" id="MobiDB-lite"/>
    </source>
</evidence>
<dbReference type="GO" id="GO:0003755">
    <property type="term" value="F:peptidyl-prolyl cis-trans isomerase activity"/>
    <property type="evidence" value="ECO:0007669"/>
    <property type="project" value="UniProtKB-KW"/>
</dbReference>
<sequence length="311" mass="33387">MTIPTLAGVPAFAPTVPRFARLFVGALALTLATTAPLAAQDKDPVVATVNGTAIRQSDLAAAEEEAGQLPPMSENAKKDYLVQFLADAILITKAAEDKKLADDAAFKRKLEFARQKLLMESLLSQVAKDASTDAAMRAVYDDAVTKIPAEEEVKAAHILIRAAAGDEKASKAAEDKIKAVIARLNKGEDFAKVAGEVTEDPSGKANGGDLGYFTKEQMVPEFATVAFSLDKGKISAPVKTQFGWHVIKVEDKRTKPKPSFEDVKPQVEQFVARKAQAEFVTKLRADAKIEKNYKVEEPKADAPAAPAAPKQ</sequence>
<comment type="similarity">
    <text evidence="2">Belongs to the PpiC/parvulin rotamase family.</text>
</comment>
<reference evidence="12" key="1">
    <citation type="submission" date="2018-08" db="EMBL/GenBank/DDBJ databases">
        <authorList>
            <person name="Kim S.-J."/>
            <person name="Jung G.-Y."/>
        </authorList>
    </citation>
    <scope>NUCLEOTIDE SEQUENCE [LARGE SCALE GENOMIC DNA]</scope>
    <source>
        <strain evidence="12">GY_H</strain>
    </source>
</reference>
<dbReference type="RefSeq" id="WP_115515844.1">
    <property type="nucleotide sequence ID" value="NZ_QRGO01000001.1"/>
</dbReference>
<dbReference type="EMBL" id="QRGO01000001">
    <property type="protein sequence ID" value="RDV03819.1"/>
    <property type="molecule type" value="Genomic_DNA"/>
</dbReference>
<name>A0A371B898_9BRAD</name>
<dbReference type="EC" id="5.2.1.8" evidence="3"/>
<dbReference type="PROSITE" id="PS01096">
    <property type="entry name" value="PPIC_PPIASE_1"/>
    <property type="match status" value="1"/>
</dbReference>
<accession>A0A371B898</accession>
<dbReference type="PANTHER" id="PTHR47245:SF2">
    <property type="entry name" value="PEPTIDYL-PROLYL CIS-TRANS ISOMERASE HP_0175-RELATED"/>
    <property type="match status" value="1"/>
</dbReference>
<feature type="region of interest" description="Disordered" evidence="9">
    <location>
        <begin position="292"/>
        <end position="311"/>
    </location>
</feature>
<evidence type="ECO:0000256" key="3">
    <source>
        <dbReference type="ARBA" id="ARBA00013194"/>
    </source>
</evidence>
<dbReference type="AlphaFoldDB" id="A0A371B898"/>
<evidence type="ECO:0000313" key="11">
    <source>
        <dbReference type="EMBL" id="RDV03819.1"/>
    </source>
</evidence>
<evidence type="ECO:0000256" key="2">
    <source>
        <dbReference type="ARBA" id="ARBA00007656"/>
    </source>
</evidence>
<evidence type="ECO:0000256" key="8">
    <source>
        <dbReference type="PROSITE-ProRule" id="PRU00278"/>
    </source>
</evidence>
<dbReference type="Proteomes" id="UP000263993">
    <property type="component" value="Unassembled WGS sequence"/>
</dbReference>
<gene>
    <name evidence="11" type="ORF">DXH78_03990</name>
</gene>
<evidence type="ECO:0000313" key="12">
    <source>
        <dbReference type="Proteomes" id="UP000263993"/>
    </source>
</evidence>
<dbReference type="InterPro" id="IPR023058">
    <property type="entry name" value="PPIase_PpiC_CS"/>
</dbReference>
<dbReference type="SUPFAM" id="SSF109998">
    <property type="entry name" value="Triger factor/SurA peptide-binding domain-like"/>
    <property type="match status" value="1"/>
</dbReference>
<evidence type="ECO:0000259" key="10">
    <source>
        <dbReference type="PROSITE" id="PS50198"/>
    </source>
</evidence>
<dbReference type="InterPro" id="IPR000297">
    <property type="entry name" value="PPIase_PpiC"/>
</dbReference>
<keyword evidence="5 8" id="KW-0697">Rotamase</keyword>
<dbReference type="SUPFAM" id="SSF54534">
    <property type="entry name" value="FKBP-like"/>
    <property type="match status" value="1"/>
</dbReference>
<protein>
    <recommendedName>
        <fullName evidence="4">Parvulin-like PPIase</fullName>
        <ecNumber evidence="3">5.2.1.8</ecNumber>
    </recommendedName>
    <alternativeName>
        <fullName evidence="6">Peptidyl-prolyl cis-trans isomerase plp</fullName>
    </alternativeName>
    <alternativeName>
        <fullName evidence="7">Rotamase plp</fullName>
    </alternativeName>
</protein>
<dbReference type="Pfam" id="PF13616">
    <property type="entry name" value="Rotamase_3"/>
    <property type="match status" value="1"/>
</dbReference>
<keyword evidence="8 11" id="KW-0413">Isomerase</keyword>
<evidence type="ECO:0000256" key="5">
    <source>
        <dbReference type="ARBA" id="ARBA00023110"/>
    </source>
</evidence>
<organism evidence="11 12">
    <name type="scientific">Undibacter mobilis</name>
    <dbReference type="NCBI Taxonomy" id="2292256"/>
    <lineage>
        <taxon>Bacteria</taxon>
        <taxon>Pseudomonadati</taxon>
        <taxon>Pseudomonadota</taxon>
        <taxon>Alphaproteobacteria</taxon>
        <taxon>Hyphomicrobiales</taxon>
        <taxon>Nitrobacteraceae</taxon>
        <taxon>Undibacter</taxon>
    </lineage>
</organism>
<feature type="compositionally biased region" description="Low complexity" evidence="9">
    <location>
        <begin position="301"/>
        <end position="311"/>
    </location>
</feature>
<dbReference type="PROSITE" id="PS50198">
    <property type="entry name" value="PPIC_PPIASE_2"/>
    <property type="match status" value="1"/>
</dbReference>
<dbReference type="InterPro" id="IPR050245">
    <property type="entry name" value="PrsA_foldase"/>
</dbReference>
<dbReference type="Gene3D" id="3.10.50.40">
    <property type="match status" value="1"/>
</dbReference>
<dbReference type="InterPro" id="IPR046357">
    <property type="entry name" value="PPIase_dom_sf"/>
</dbReference>
<keyword evidence="12" id="KW-1185">Reference proteome</keyword>
<evidence type="ECO:0000256" key="1">
    <source>
        <dbReference type="ARBA" id="ARBA00000971"/>
    </source>
</evidence>
<comment type="catalytic activity">
    <reaction evidence="1">
        <text>[protein]-peptidylproline (omega=180) = [protein]-peptidylproline (omega=0)</text>
        <dbReference type="Rhea" id="RHEA:16237"/>
        <dbReference type="Rhea" id="RHEA-COMP:10747"/>
        <dbReference type="Rhea" id="RHEA-COMP:10748"/>
        <dbReference type="ChEBI" id="CHEBI:83833"/>
        <dbReference type="ChEBI" id="CHEBI:83834"/>
        <dbReference type="EC" id="5.2.1.8"/>
    </reaction>
</comment>
<dbReference type="InterPro" id="IPR027304">
    <property type="entry name" value="Trigger_fact/SurA_dom_sf"/>
</dbReference>
<evidence type="ECO:0000256" key="6">
    <source>
        <dbReference type="ARBA" id="ARBA00030642"/>
    </source>
</evidence>
<evidence type="ECO:0000256" key="7">
    <source>
        <dbReference type="ARBA" id="ARBA00031484"/>
    </source>
</evidence>
<feature type="domain" description="PpiC" evidence="10">
    <location>
        <begin position="150"/>
        <end position="251"/>
    </location>
</feature>
<evidence type="ECO:0000256" key="4">
    <source>
        <dbReference type="ARBA" id="ARBA00018370"/>
    </source>
</evidence>
<proteinExistence type="inferred from homology"/>
<dbReference type="OrthoDB" id="14196at2"/>
<dbReference type="PANTHER" id="PTHR47245">
    <property type="entry name" value="PEPTIDYLPROLYL ISOMERASE"/>
    <property type="match status" value="1"/>
</dbReference>